<feature type="compositionally biased region" description="Basic and acidic residues" evidence="1">
    <location>
        <begin position="190"/>
        <end position="210"/>
    </location>
</feature>
<proteinExistence type="predicted"/>
<evidence type="ECO:0000313" key="3">
    <source>
        <dbReference type="Proteomes" id="UP001172101"/>
    </source>
</evidence>
<dbReference type="Proteomes" id="UP001172101">
    <property type="component" value="Unassembled WGS sequence"/>
</dbReference>
<dbReference type="GeneID" id="85317390"/>
<protein>
    <submittedName>
        <fullName evidence="2">Uncharacterized protein</fullName>
    </submittedName>
</protein>
<reference evidence="2" key="1">
    <citation type="submission" date="2023-06" db="EMBL/GenBank/DDBJ databases">
        <title>Genome-scale phylogeny and comparative genomics of the fungal order Sordariales.</title>
        <authorList>
            <consortium name="Lawrence Berkeley National Laboratory"/>
            <person name="Hensen N."/>
            <person name="Bonometti L."/>
            <person name="Westerberg I."/>
            <person name="Brannstrom I.O."/>
            <person name="Guillou S."/>
            <person name="Cros-Aarteil S."/>
            <person name="Calhoun S."/>
            <person name="Haridas S."/>
            <person name="Kuo A."/>
            <person name="Mondo S."/>
            <person name="Pangilinan J."/>
            <person name="Riley R."/>
            <person name="LaButti K."/>
            <person name="Andreopoulos B."/>
            <person name="Lipzen A."/>
            <person name="Chen C."/>
            <person name="Yanf M."/>
            <person name="Daum C."/>
            <person name="Ng V."/>
            <person name="Clum A."/>
            <person name="Steindorff A."/>
            <person name="Ohm R."/>
            <person name="Martin F."/>
            <person name="Silar P."/>
            <person name="Natvig D."/>
            <person name="Lalanne C."/>
            <person name="Gautier V."/>
            <person name="Ament-velasquez S.L."/>
            <person name="Kruys A."/>
            <person name="Hutchinson M.I."/>
            <person name="Powell A.J."/>
            <person name="Barry K."/>
            <person name="Miller A.N."/>
            <person name="Grigoriev I.V."/>
            <person name="Debuchy R."/>
            <person name="Gladieux P."/>
            <person name="Thoren M.H."/>
            <person name="Johannesson H."/>
        </authorList>
    </citation>
    <scope>NUCLEOTIDE SEQUENCE</scope>
    <source>
        <strain evidence="2">SMH2392-1A</strain>
    </source>
</reference>
<comment type="caution">
    <text evidence="2">The sequence shown here is derived from an EMBL/GenBank/DDBJ whole genome shotgun (WGS) entry which is preliminary data.</text>
</comment>
<gene>
    <name evidence="2" type="ORF">B0T26DRAFT_274042</name>
</gene>
<name>A0AA40DUM6_9PEZI</name>
<evidence type="ECO:0000256" key="1">
    <source>
        <dbReference type="SAM" id="MobiDB-lite"/>
    </source>
</evidence>
<dbReference type="RefSeq" id="XP_060295797.1">
    <property type="nucleotide sequence ID" value="XM_060434120.1"/>
</dbReference>
<evidence type="ECO:0000313" key="2">
    <source>
        <dbReference type="EMBL" id="KAK0717004.1"/>
    </source>
</evidence>
<dbReference type="AlphaFoldDB" id="A0AA40DUM6"/>
<feature type="region of interest" description="Disordered" evidence="1">
    <location>
        <begin position="1"/>
        <end position="23"/>
    </location>
</feature>
<sequence>MGVGRGGATIEQSHRQTDRQTSNHCSIALARSPFASSLLRDLPRQQRYMQHGSGRLAGDSRESCSGPVSVKPWSWVSRMYVHTYSTSTTGSLMEAMLGKVGKVVTVLRTSRSHRRRPNEAYASFWLRGGVHAGNGRAETAQESHGSRSEIESEIATGCGLRAFCCPRPTCLSQAGGCSNGGRGPRGTALRRPERLDHPERRPEERRRERTGGAPMCSTNRGSWKAWAGTGQLTKSSMDLDWTATGSNSSDDGCPRDWVGGNEWWWSDRPGSGWAEMALRASIPKARSSPVACHRRAAASTPD</sequence>
<dbReference type="EMBL" id="JAUIRO010000004">
    <property type="protein sequence ID" value="KAK0717004.1"/>
    <property type="molecule type" value="Genomic_DNA"/>
</dbReference>
<organism evidence="2 3">
    <name type="scientific">Lasiosphaeria miniovina</name>
    <dbReference type="NCBI Taxonomy" id="1954250"/>
    <lineage>
        <taxon>Eukaryota</taxon>
        <taxon>Fungi</taxon>
        <taxon>Dikarya</taxon>
        <taxon>Ascomycota</taxon>
        <taxon>Pezizomycotina</taxon>
        <taxon>Sordariomycetes</taxon>
        <taxon>Sordariomycetidae</taxon>
        <taxon>Sordariales</taxon>
        <taxon>Lasiosphaeriaceae</taxon>
        <taxon>Lasiosphaeria</taxon>
    </lineage>
</organism>
<feature type="region of interest" description="Disordered" evidence="1">
    <location>
        <begin position="175"/>
        <end position="222"/>
    </location>
</feature>
<keyword evidence="3" id="KW-1185">Reference proteome</keyword>
<accession>A0AA40DUM6</accession>